<dbReference type="Pfam" id="PF14742">
    <property type="entry name" value="GDE_N_bis"/>
    <property type="match status" value="1"/>
</dbReference>
<gene>
    <name evidence="3" type="ORF">SAMN04488000_13318</name>
</gene>
<keyword evidence="4" id="KW-1185">Reference proteome</keyword>
<evidence type="ECO:0000313" key="3">
    <source>
        <dbReference type="EMBL" id="SES44348.1"/>
    </source>
</evidence>
<dbReference type="InterPro" id="IPR054491">
    <property type="entry name" value="MGH1-like_GH"/>
</dbReference>
<organism evidence="3 4">
    <name type="scientific">Lentzea albida</name>
    <dbReference type="NCBI Taxonomy" id="65499"/>
    <lineage>
        <taxon>Bacteria</taxon>
        <taxon>Bacillati</taxon>
        <taxon>Actinomycetota</taxon>
        <taxon>Actinomycetes</taxon>
        <taxon>Pseudonocardiales</taxon>
        <taxon>Pseudonocardiaceae</taxon>
        <taxon>Lentzea</taxon>
    </lineage>
</organism>
<proteinExistence type="predicted"/>
<dbReference type="GO" id="GO:0005975">
    <property type="term" value="P:carbohydrate metabolic process"/>
    <property type="evidence" value="ECO:0007669"/>
    <property type="project" value="InterPro"/>
</dbReference>
<dbReference type="STRING" id="65499.SAMN04488000_13318"/>
<dbReference type="Pfam" id="PF22422">
    <property type="entry name" value="MGH1-like_GH"/>
    <property type="match status" value="1"/>
</dbReference>
<dbReference type="InterPro" id="IPR008928">
    <property type="entry name" value="6-hairpin_glycosidase_sf"/>
</dbReference>
<dbReference type="Proteomes" id="UP000199503">
    <property type="component" value="Unassembled WGS sequence"/>
</dbReference>
<dbReference type="EMBL" id="FOFV01000033">
    <property type="protein sequence ID" value="SES44348.1"/>
    <property type="molecule type" value="Genomic_DNA"/>
</dbReference>
<sequence length="713" mass="78053">MTGGWAFEGQPAALSGGTVTLVNGTSFCVCGHDGEIHGGGPQGIFFLDTRIVSGWRVRIDDAATEPITAVPAEPFRTTFLGRAVLGRRGESTLLVERTRYVGAGMREDVVLRNYGPEDLEVTLTVHVQADFADLFEVKEDRVRADQRRSGAEAREDGLELHRGSRGVRVSADHAEYDLDRLTFHARVPARGEWSTRVTARPVVDGELAPALFPLDEPVEQSAPMTRARQWHESGPVLRVFGAPSLMRTLQQSREDLGALRIFDPERPQDTVIAAGAPWFMTLFGRDSILSSLMALPIDPTLALGTAQTLARHQGKAVEQNSEEEPGRILHEIRFGADSSLALGGRNVYYGTADATPLFVMLLGELSRWGIGDDQMGALLPHADRALEWVDHHGDRDGDGFVEYHRTTPRGLVNQGWKDSWDGVNFADGTIASSPIALCEVQGYVYAAFRARACLARVAGDDPGYWEDRARALKKKFNDAFWLPELGRYAVALDHAKRPVDSVTSNVGHCLWTGIVDDDKAEQVAESLMSKEMFTGWGVRTLSSDMGAYNPMSYHNGSVWPHDSTIVAAGLMRYGFVDHAQRLASALFDAAEAFGGRLPELLCGFDRTEYARPVPYPTSCSPQAWASASPVHLLRVLLRLEPAVPDGKVRLAPALPDEFLPIAIDNVPLAGTRVTVEVDSEVRVSGLPTEIVLSHDTSPGFAGPFRETRPKWTN</sequence>
<reference evidence="4" key="1">
    <citation type="submission" date="2016-10" db="EMBL/GenBank/DDBJ databases">
        <authorList>
            <person name="Varghese N."/>
            <person name="Submissions S."/>
        </authorList>
    </citation>
    <scope>NUCLEOTIDE SEQUENCE [LARGE SCALE GENOMIC DNA]</scope>
    <source>
        <strain evidence="4">DSM 44437</strain>
    </source>
</reference>
<dbReference type="InterPro" id="IPR032856">
    <property type="entry name" value="GDE_N_bis"/>
</dbReference>
<evidence type="ECO:0000259" key="1">
    <source>
        <dbReference type="Pfam" id="PF14742"/>
    </source>
</evidence>
<dbReference type="RefSeq" id="WP_089927899.1">
    <property type="nucleotide sequence ID" value="NZ_FOFV01000033.1"/>
</dbReference>
<dbReference type="OrthoDB" id="9759959at2"/>
<dbReference type="InterPro" id="IPR012341">
    <property type="entry name" value="6hp_glycosidase-like_sf"/>
</dbReference>
<dbReference type="AlphaFoldDB" id="A0A1H9XDS0"/>
<evidence type="ECO:0000313" key="4">
    <source>
        <dbReference type="Proteomes" id="UP000199503"/>
    </source>
</evidence>
<evidence type="ECO:0000259" key="2">
    <source>
        <dbReference type="Pfam" id="PF22422"/>
    </source>
</evidence>
<dbReference type="Gene3D" id="1.50.10.10">
    <property type="match status" value="1"/>
</dbReference>
<feature type="domain" description="Mannosylglycerate hydrolase MGH1-like glycoside hydrolase" evidence="2">
    <location>
        <begin position="417"/>
        <end position="591"/>
    </location>
</feature>
<accession>A0A1H9XDS0</accession>
<dbReference type="SUPFAM" id="SSF48208">
    <property type="entry name" value="Six-hairpin glycosidases"/>
    <property type="match status" value="1"/>
</dbReference>
<feature type="domain" description="Putative glycogen debranching enzyme N-terminal" evidence="1">
    <location>
        <begin position="21"/>
        <end position="197"/>
    </location>
</feature>
<name>A0A1H9XDS0_9PSEU</name>
<protein>
    <submittedName>
        <fullName evidence="3">Glycogen debranching enzyme (Alpha-1,6-glucosidase)</fullName>
    </submittedName>
</protein>